<sequence length="221" mass="25306">MIIETIIRGAAIYGSLWFADHYKLGLQVNFPYLRTMFLGSCVYYYAVTTACEMKAKAINDTEEFEYMNPRPGSHTITLKKTKRDYDLAVIRNDQIFTLISIFIAGGLHYYFYISQPLIIQMFSQIVGLYLSQFVQVYHLGLPAVGRLSRPWSYNSILNSILMLKYSIETNPPIAEFNDEIIKIDQKTLVNTASSTSEPSKNKPEAVSSSVKDNKENLRQRQ</sequence>
<dbReference type="PANTHER" id="PTHR28112">
    <property type="entry name" value="SRP-INDEPENDENT TARGETING PROTEIN 3"/>
    <property type="match status" value="1"/>
</dbReference>
<protein>
    <submittedName>
        <fullName evidence="3">Uncharacterized protein</fullName>
    </submittedName>
</protein>
<dbReference type="GO" id="GO:0005783">
    <property type="term" value="C:endoplasmic reticulum"/>
    <property type="evidence" value="ECO:0007669"/>
    <property type="project" value="InterPro"/>
</dbReference>
<dbReference type="EMBL" id="LSSN01000403">
    <property type="protein sequence ID" value="OMJ24131.1"/>
    <property type="molecule type" value="Genomic_DNA"/>
</dbReference>
<reference evidence="3 4" key="1">
    <citation type="submission" date="2017-01" db="EMBL/GenBank/DDBJ databases">
        <authorList>
            <person name="Mah S.A."/>
            <person name="Swanson W.J."/>
            <person name="Moy G.W."/>
            <person name="Vacquier V.D."/>
        </authorList>
    </citation>
    <scope>NUCLEOTIDE SEQUENCE [LARGE SCALE GENOMIC DNA]</scope>
    <source>
        <strain evidence="3 4">GSMNP</strain>
    </source>
</reference>
<dbReference type="AlphaFoldDB" id="A0A1R1YB20"/>
<gene>
    <name evidence="3" type="ORF">AYI70_g1793</name>
</gene>
<dbReference type="InterPro" id="IPR012098">
    <property type="entry name" value="SND3_fun"/>
</dbReference>
<evidence type="ECO:0000256" key="2">
    <source>
        <dbReference type="SAM" id="Phobius"/>
    </source>
</evidence>
<dbReference type="Pfam" id="PF10032">
    <property type="entry name" value="Pho88"/>
    <property type="match status" value="1"/>
</dbReference>
<accession>A0A1R1YB20</accession>
<dbReference type="PANTHER" id="PTHR28112:SF1">
    <property type="entry name" value="SRP-INDEPENDENT TARGETING PROTEIN 3"/>
    <property type="match status" value="1"/>
</dbReference>
<dbReference type="GO" id="GO:0005739">
    <property type="term" value="C:mitochondrion"/>
    <property type="evidence" value="ECO:0007669"/>
    <property type="project" value="TreeGrafter"/>
</dbReference>
<dbReference type="OrthoDB" id="5529828at2759"/>
<dbReference type="GO" id="GO:0045047">
    <property type="term" value="P:protein targeting to ER"/>
    <property type="evidence" value="ECO:0007669"/>
    <property type="project" value="InterPro"/>
</dbReference>
<keyword evidence="4" id="KW-1185">Reference proteome</keyword>
<keyword evidence="2" id="KW-1133">Transmembrane helix</keyword>
<evidence type="ECO:0000313" key="3">
    <source>
        <dbReference type="EMBL" id="OMJ24131.1"/>
    </source>
</evidence>
<comment type="caution">
    <text evidence="3">The sequence shown here is derived from an EMBL/GenBank/DDBJ whole genome shotgun (WGS) entry which is preliminary data.</text>
</comment>
<organism evidence="3 4">
    <name type="scientific">Smittium culicis</name>
    <dbReference type="NCBI Taxonomy" id="133412"/>
    <lineage>
        <taxon>Eukaryota</taxon>
        <taxon>Fungi</taxon>
        <taxon>Fungi incertae sedis</taxon>
        <taxon>Zoopagomycota</taxon>
        <taxon>Kickxellomycotina</taxon>
        <taxon>Harpellomycetes</taxon>
        <taxon>Harpellales</taxon>
        <taxon>Legeriomycetaceae</taxon>
        <taxon>Smittium</taxon>
    </lineage>
</organism>
<dbReference type="Proteomes" id="UP000187283">
    <property type="component" value="Unassembled WGS sequence"/>
</dbReference>
<keyword evidence="2" id="KW-0812">Transmembrane</keyword>
<feature type="compositionally biased region" description="Basic and acidic residues" evidence="1">
    <location>
        <begin position="211"/>
        <end position="221"/>
    </location>
</feature>
<name>A0A1R1YB20_9FUNG</name>
<feature type="region of interest" description="Disordered" evidence="1">
    <location>
        <begin position="191"/>
        <end position="221"/>
    </location>
</feature>
<proteinExistence type="predicted"/>
<evidence type="ECO:0000256" key="1">
    <source>
        <dbReference type="SAM" id="MobiDB-lite"/>
    </source>
</evidence>
<feature type="transmembrane region" description="Helical" evidence="2">
    <location>
        <begin position="95"/>
        <end position="112"/>
    </location>
</feature>
<evidence type="ECO:0000313" key="4">
    <source>
        <dbReference type="Proteomes" id="UP000187283"/>
    </source>
</evidence>
<keyword evidence="2" id="KW-0472">Membrane</keyword>